<protein>
    <submittedName>
        <fullName evidence="1">WXG100 family type VII secretion target</fullName>
    </submittedName>
</protein>
<name>A0ABY6P9B7_9ACTN</name>
<keyword evidence="2" id="KW-1185">Reference proteome</keyword>
<accession>A0ABY6P9B7</accession>
<organism evidence="1 2">
    <name type="scientific">Streptomyces endophytica</name>
    <dbReference type="NCBI Taxonomy" id="2991496"/>
    <lineage>
        <taxon>Bacteria</taxon>
        <taxon>Bacillati</taxon>
        <taxon>Actinomycetota</taxon>
        <taxon>Actinomycetes</taxon>
        <taxon>Kitasatosporales</taxon>
        <taxon>Streptomycetaceae</taxon>
        <taxon>Streptomyces</taxon>
    </lineage>
</organism>
<dbReference type="SUPFAM" id="SSF140453">
    <property type="entry name" value="EsxAB dimer-like"/>
    <property type="match status" value="1"/>
</dbReference>
<sequence length="94" mass="10784">MAGGTPVTWWRKWNVWPASVDLQEELTTLDDAVKSIAEAWTGDAHINFRSYYDQWRSKSANLHRDLRNLQKITHTAHGNYSAAQAANLKMWGRA</sequence>
<dbReference type="Gene3D" id="1.10.287.1060">
    <property type="entry name" value="ESAT-6-like"/>
    <property type="match status" value="1"/>
</dbReference>
<evidence type="ECO:0000313" key="2">
    <source>
        <dbReference type="Proteomes" id="UP001164959"/>
    </source>
</evidence>
<dbReference type="InterPro" id="IPR010310">
    <property type="entry name" value="T7SS_ESAT-6-like"/>
</dbReference>
<reference evidence="1" key="1">
    <citation type="submission" date="2022-11" db="EMBL/GenBank/DDBJ databases">
        <title>Identification and genomic analyses of a novel endophytic actinobacterium Streptomyces endophytica sp. nov. with potential for biocontrol of Yam anthracnose.</title>
        <authorList>
            <person name="Huang X."/>
        </authorList>
    </citation>
    <scope>NUCLEOTIDE SEQUENCE</scope>
    <source>
        <strain evidence="1">HNM0140</strain>
    </source>
</reference>
<dbReference type="RefSeq" id="WP_265361339.1">
    <property type="nucleotide sequence ID" value="NZ_CP110636.1"/>
</dbReference>
<dbReference type="InterPro" id="IPR036689">
    <property type="entry name" value="ESAT-6-like_sf"/>
</dbReference>
<evidence type="ECO:0000313" key="1">
    <source>
        <dbReference type="EMBL" id="UZJ29832.1"/>
    </source>
</evidence>
<dbReference type="Proteomes" id="UP001164959">
    <property type="component" value="Chromosome"/>
</dbReference>
<proteinExistence type="predicted"/>
<gene>
    <name evidence="1" type="ORF">OJ254_04470</name>
</gene>
<dbReference type="EMBL" id="CP110636">
    <property type="protein sequence ID" value="UZJ29832.1"/>
    <property type="molecule type" value="Genomic_DNA"/>
</dbReference>
<dbReference type="Pfam" id="PF06013">
    <property type="entry name" value="WXG100"/>
    <property type="match status" value="1"/>
</dbReference>